<dbReference type="Proteomes" id="UP000008281">
    <property type="component" value="Unassembled WGS sequence"/>
</dbReference>
<dbReference type="Pfam" id="PF12078">
    <property type="entry name" value="DUF3557"/>
    <property type="match status" value="1"/>
</dbReference>
<evidence type="ECO:0000313" key="2">
    <source>
        <dbReference type="Proteomes" id="UP000008281"/>
    </source>
</evidence>
<dbReference type="PANTHER" id="PTHR31379">
    <property type="entry name" value="F-BOX C PROTEIN-RELATED-RELATED"/>
    <property type="match status" value="1"/>
</dbReference>
<dbReference type="FunCoup" id="E3MWC0">
    <property type="interactions" value="1608"/>
</dbReference>
<dbReference type="EMBL" id="DS268486">
    <property type="protein sequence ID" value="EFP10528.1"/>
    <property type="molecule type" value="Genomic_DNA"/>
</dbReference>
<dbReference type="AlphaFoldDB" id="E3MWC0"/>
<dbReference type="InterPro" id="IPR021942">
    <property type="entry name" value="DUF3557"/>
</dbReference>
<sequence length="336" mass="39010">MENREVPKSEPLSYEASKAVLKSLSLKTRESINRRIPELRTINSRLPYVLNVVAIEDDTFETNGTRWRPTSIYMKPSKSVVAILQVNPFKGPRYRVNKSREEVLEQLFDEYIRDGTVDRALYICGIPEFMKRRIKNKIDSKMKVTNLQWRTSNTEDYENFIQFIDLDVLESVSFYVFGDSPLEFLDKPEIQTCKKLTVSVISCYGSQPTNSPVDQLLRLRNQRLQLEYYLFTLHELQLFVQDWITTGREIGTSFSWAQKRSEDVADILEHLKTHFGAIEAKSNLKCYFSNKTIDVNCITVKMGQDRELRMFCEEIYFEMKVVAITTAASTVPAADI</sequence>
<dbReference type="HOGENOM" id="CLU_070168_0_0_1"/>
<proteinExistence type="predicted"/>
<reference evidence="1" key="1">
    <citation type="submission" date="2007-07" db="EMBL/GenBank/DDBJ databases">
        <title>PCAP assembly of the Caenorhabditis remanei genome.</title>
        <authorList>
            <consortium name="The Caenorhabditis remanei Sequencing Consortium"/>
            <person name="Wilson R.K."/>
        </authorList>
    </citation>
    <scope>NUCLEOTIDE SEQUENCE [LARGE SCALE GENOMIC DNA]</scope>
    <source>
        <strain evidence="1">PB4641</strain>
    </source>
</reference>
<dbReference type="eggNOG" id="ENOG502TJX4">
    <property type="taxonomic scope" value="Eukaryota"/>
</dbReference>
<accession>E3MWC0</accession>
<protein>
    <recommendedName>
        <fullName evidence="3">F-box associated domain-containing protein</fullName>
    </recommendedName>
</protein>
<dbReference type="InParanoid" id="E3MWC0"/>
<evidence type="ECO:0000313" key="1">
    <source>
        <dbReference type="EMBL" id="EFP10528.1"/>
    </source>
</evidence>
<name>E3MWC0_CAERE</name>
<organism evidence="2">
    <name type="scientific">Caenorhabditis remanei</name>
    <name type="common">Caenorhabditis vulgaris</name>
    <dbReference type="NCBI Taxonomy" id="31234"/>
    <lineage>
        <taxon>Eukaryota</taxon>
        <taxon>Metazoa</taxon>
        <taxon>Ecdysozoa</taxon>
        <taxon>Nematoda</taxon>
        <taxon>Chromadorea</taxon>
        <taxon>Rhabditida</taxon>
        <taxon>Rhabditina</taxon>
        <taxon>Rhabditomorpha</taxon>
        <taxon>Rhabditoidea</taxon>
        <taxon>Rhabditidae</taxon>
        <taxon>Peloderinae</taxon>
        <taxon>Caenorhabditis</taxon>
    </lineage>
</organism>
<dbReference type="OrthoDB" id="5798207at2759"/>
<gene>
    <name evidence="1" type="ORF">CRE_29061</name>
</gene>
<evidence type="ECO:0008006" key="3">
    <source>
        <dbReference type="Google" id="ProtNLM"/>
    </source>
</evidence>
<keyword evidence="2" id="KW-1185">Reference proteome</keyword>